<evidence type="ECO:0000313" key="1">
    <source>
        <dbReference type="EMBL" id="KAJ8362042.1"/>
    </source>
</evidence>
<accession>A0AAD7VYH0</accession>
<sequence>MRKDHHVCIPWRAQRVENVHILEPRTREDFLQLENVHILEPRTREDFLQCLEIHSNMSNKNTDFGQGKDLRIVLHQQQCNEQAQSRNGGQDCADAGRPGAVAGLCLHEEAGPVQMGGALVAHPVQALQLESDWGGDSTVPTDANIMTLCGIHFLSH</sequence>
<dbReference type="Proteomes" id="UP001221898">
    <property type="component" value="Unassembled WGS sequence"/>
</dbReference>
<proteinExistence type="predicted"/>
<protein>
    <submittedName>
        <fullName evidence="1">Uncharacterized protein</fullName>
    </submittedName>
</protein>
<dbReference type="EMBL" id="JAINUG010000787">
    <property type="protein sequence ID" value="KAJ8362042.1"/>
    <property type="molecule type" value="Genomic_DNA"/>
</dbReference>
<keyword evidence="2" id="KW-1185">Reference proteome</keyword>
<reference evidence="1" key="1">
    <citation type="journal article" date="2023" name="Science">
        <title>Genome structures resolve the early diversification of teleost fishes.</title>
        <authorList>
            <person name="Parey E."/>
            <person name="Louis A."/>
            <person name="Montfort J."/>
            <person name="Bouchez O."/>
            <person name="Roques C."/>
            <person name="Iampietro C."/>
            <person name="Lluch J."/>
            <person name="Castinel A."/>
            <person name="Donnadieu C."/>
            <person name="Desvignes T."/>
            <person name="Floi Bucao C."/>
            <person name="Jouanno E."/>
            <person name="Wen M."/>
            <person name="Mejri S."/>
            <person name="Dirks R."/>
            <person name="Jansen H."/>
            <person name="Henkel C."/>
            <person name="Chen W.J."/>
            <person name="Zahm M."/>
            <person name="Cabau C."/>
            <person name="Klopp C."/>
            <person name="Thompson A.W."/>
            <person name="Robinson-Rechavi M."/>
            <person name="Braasch I."/>
            <person name="Lecointre G."/>
            <person name="Bobe J."/>
            <person name="Postlethwait J.H."/>
            <person name="Berthelot C."/>
            <person name="Roest Crollius H."/>
            <person name="Guiguen Y."/>
        </authorList>
    </citation>
    <scope>NUCLEOTIDE SEQUENCE</scope>
    <source>
        <strain evidence="1">NC1722</strain>
    </source>
</reference>
<gene>
    <name evidence="1" type="ORF">AAFF_G00400150</name>
</gene>
<organism evidence="1 2">
    <name type="scientific">Aldrovandia affinis</name>
    <dbReference type="NCBI Taxonomy" id="143900"/>
    <lineage>
        <taxon>Eukaryota</taxon>
        <taxon>Metazoa</taxon>
        <taxon>Chordata</taxon>
        <taxon>Craniata</taxon>
        <taxon>Vertebrata</taxon>
        <taxon>Euteleostomi</taxon>
        <taxon>Actinopterygii</taxon>
        <taxon>Neopterygii</taxon>
        <taxon>Teleostei</taxon>
        <taxon>Notacanthiformes</taxon>
        <taxon>Halosauridae</taxon>
        <taxon>Aldrovandia</taxon>
    </lineage>
</organism>
<comment type="caution">
    <text evidence="1">The sequence shown here is derived from an EMBL/GenBank/DDBJ whole genome shotgun (WGS) entry which is preliminary data.</text>
</comment>
<name>A0AAD7VYH0_9TELE</name>
<evidence type="ECO:0000313" key="2">
    <source>
        <dbReference type="Proteomes" id="UP001221898"/>
    </source>
</evidence>
<dbReference type="AlphaFoldDB" id="A0AAD7VYH0"/>